<dbReference type="EMBL" id="NMPR01000066">
    <property type="protein sequence ID" value="KAA8631930.1"/>
    <property type="molecule type" value="Genomic_DNA"/>
</dbReference>
<dbReference type="OMA" id="PNNYFRP"/>
<comment type="caution">
    <text evidence="9">The sequence shown here is derived from an EMBL/GenBank/DDBJ whole genome shotgun (WGS) entry which is preliminary data.</text>
</comment>
<protein>
    <recommendedName>
        <fullName evidence="4">chitin deacetylase</fullName>
        <ecNumber evidence="4">3.5.1.41</ecNumber>
    </recommendedName>
</protein>
<dbReference type="GO" id="GO:0004099">
    <property type="term" value="F:chitin deacetylase activity"/>
    <property type="evidence" value="ECO:0007669"/>
    <property type="project" value="UniProtKB-EC"/>
</dbReference>
<dbReference type="Gene3D" id="3.20.20.370">
    <property type="entry name" value="Glycoside hydrolase/deacetylase"/>
    <property type="match status" value="1"/>
</dbReference>
<keyword evidence="2" id="KW-0146">Chitin degradation</keyword>
<name>A0A8S8ZSI0_SORMA</name>
<evidence type="ECO:0000256" key="3">
    <source>
        <dbReference type="ARBA" id="ARBA00023285"/>
    </source>
</evidence>
<dbReference type="CDD" id="cd10958">
    <property type="entry name" value="CE4_NodB_like_2"/>
    <property type="match status" value="1"/>
</dbReference>
<feature type="region of interest" description="Disordered" evidence="6">
    <location>
        <begin position="173"/>
        <end position="209"/>
    </location>
</feature>
<feature type="compositionally biased region" description="Polar residues" evidence="6">
    <location>
        <begin position="176"/>
        <end position="189"/>
    </location>
</feature>
<feature type="domain" description="NodB homology" evidence="8">
    <location>
        <begin position="75"/>
        <end position="315"/>
    </location>
</feature>
<dbReference type="InterPro" id="IPR002509">
    <property type="entry name" value="NODB_dom"/>
</dbReference>
<dbReference type="GO" id="GO:0009272">
    <property type="term" value="P:fungal-type cell wall biogenesis"/>
    <property type="evidence" value="ECO:0007669"/>
    <property type="project" value="UniProtKB-ARBA"/>
</dbReference>
<organism evidence="9 10">
    <name type="scientific">Sordaria macrospora</name>
    <dbReference type="NCBI Taxonomy" id="5147"/>
    <lineage>
        <taxon>Eukaryota</taxon>
        <taxon>Fungi</taxon>
        <taxon>Dikarya</taxon>
        <taxon>Ascomycota</taxon>
        <taxon>Pezizomycotina</taxon>
        <taxon>Sordariomycetes</taxon>
        <taxon>Sordariomycetidae</taxon>
        <taxon>Sordariales</taxon>
        <taxon>Sordariaceae</taxon>
        <taxon>Sordaria</taxon>
    </lineage>
</organism>
<gene>
    <name evidence="9" type="ORF">SMACR_00460</name>
</gene>
<dbReference type="AlphaFoldDB" id="A0A8S8ZSI0"/>
<dbReference type="SUPFAM" id="SSF88713">
    <property type="entry name" value="Glycoside hydrolase/deacetylase"/>
    <property type="match status" value="1"/>
</dbReference>
<dbReference type="GO" id="GO:0006032">
    <property type="term" value="P:chitin catabolic process"/>
    <property type="evidence" value="ECO:0007669"/>
    <property type="project" value="UniProtKB-KW"/>
</dbReference>
<reference evidence="9 10" key="1">
    <citation type="submission" date="2017-07" db="EMBL/GenBank/DDBJ databases">
        <title>Genome sequence of the Sordaria macrospora wild type strain R19027.</title>
        <authorList>
            <person name="Nowrousian M."/>
            <person name="Teichert I."/>
            <person name="Kueck U."/>
        </authorList>
    </citation>
    <scope>NUCLEOTIDE SEQUENCE [LARGE SCALE GENOMIC DNA]</scope>
    <source>
        <strain evidence="9 10">R19027</strain>
        <tissue evidence="9">Mycelium</tissue>
    </source>
</reference>
<accession>A0A8S8ZSI0</accession>
<comment type="cofactor">
    <cofactor evidence="1">
        <name>Co(2+)</name>
        <dbReference type="ChEBI" id="CHEBI:48828"/>
    </cofactor>
</comment>
<dbReference type="PANTHER" id="PTHR10587">
    <property type="entry name" value="GLYCOSYL TRANSFERASE-RELATED"/>
    <property type="match status" value="1"/>
</dbReference>
<feature type="transmembrane region" description="Helical" evidence="7">
    <location>
        <begin position="26"/>
        <end position="47"/>
    </location>
</feature>
<evidence type="ECO:0000259" key="8">
    <source>
        <dbReference type="PROSITE" id="PS51677"/>
    </source>
</evidence>
<comment type="catalytic activity">
    <reaction evidence="5">
        <text>[(1-&gt;4)-N-acetyl-beta-D-glucosaminyl](n) + n H2O = chitosan + n acetate</text>
        <dbReference type="Rhea" id="RHEA:10464"/>
        <dbReference type="Rhea" id="RHEA-COMP:9593"/>
        <dbReference type="Rhea" id="RHEA-COMP:9597"/>
        <dbReference type="ChEBI" id="CHEBI:15377"/>
        <dbReference type="ChEBI" id="CHEBI:17029"/>
        <dbReference type="ChEBI" id="CHEBI:30089"/>
        <dbReference type="ChEBI" id="CHEBI:57704"/>
        <dbReference type="EC" id="3.5.1.41"/>
    </reaction>
    <physiologicalReaction direction="left-to-right" evidence="5">
        <dbReference type="Rhea" id="RHEA:10465"/>
    </physiologicalReaction>
</comment>
<sequence>MPRLLPRLFAFPSAVLRRRTRRARMATLILLLLILPLILVLPFYTIYKPPSSLIKYFSQRWTDVLWRLWLPPHRKIVALTIDDAPSDYTLDILAALKAGGAKATFFVIGGQVSGREDVLREIVRQGHELGNHGMHDEMARELTDEELEKQMREVEGMIRGAYEDVGRVWPGGSVAGSASRSNAEGTTGMTADGTHTPETTQTDTRTKDHGTVEDKVIEGKYFRPGSGFFSERMLTLVRKLGYRLVLGSIYPHDAQIGYAWLNARHVLSMLSPGGIIICHDRRSWTPPMLRKILPEMQRRGYKAVTVSQLLEEATG</sequence>
<dbReference type="Proteomes" id="UP000433876">
    <property type="component" value="Unassembled WGS sequence"/>
</dbReference>
<dbReference type="EC" id="3.5.1.41" evidence="4"/>
<evidence type="ECO:0000256" key="5">
    <source>
        <dbReference type="ARBA" id="ARBA00048494"/>
    </source>
</evidence>
<evidence type="ECO:0000256" key="1">
    <source>
        <dbReference type="ARBA" id="ARBA00001941"/>
    </source>
</evidence>
<dbReference type="GO" id="GO:0005975">
    <property type="term" value="P:carbohydrate metabolic process"/>
    <property type="evidence" value="ECO:0007669"/>
    <property type="project" value="InterPro"/>
</dbReference>
<keyword evidence="7" id="KW-0812">Transmembrane</keyword>
<dbReference type="InterPro" id="IPR011330">
    <property type="entry name" value="Glyco_hydro/deAcase_b/a-brl"/>
</dbReference>
<keyword evidence="7" id="KW-1133">Transmembrane helix</keyword>
<dbReference type="PANTHER" id="PTHR10587:SF137">
    <property type="entry name" value="4-DEOXY-4-FORMAMIDO-L-ARABINOSE-PHOSPHOUNDECAPRENOL DEFORMYLASE ARND-RELATED"/>
    <property type="match status" value="1"/>
</dbReference>
<keyword evidence="2" id="KW-0119">Carbohydrate metabolism</keyword>
<dbReference type="PROSITE" id="PS51677">
    <property type="entry name" value="NODB"/>
    <property type="match status" value="1"/>
</dbReference>
<evidence type="ECO:0000256" key="7">
    <source>
        <dbReference type="SAM" id="Phobius"/>
    </source>
</evidence>
<keyword evidence="7" id="KW-0472">Membrane</keyword>
<evidence type="ECO:0000256" key="6">
    <source>
        <dbReference type="SAM" id="MobiDB-lite"/>
    </source>
</evidence>
<dbReference type="Pfam" id="PF01522">
    <property type="entry name" value="Polysacc_deac_1"/>
    <property type="match status" value="1"/>
</dbReference>
<evidence type="ECO:0000256" key="4">
    <source>
        <dbReference type="ARBA" id="ARBA00024056"/>
    </source>
</evidence>
<dbReference type="InterPro" id="IPR050248">
    <property type="entry name" value="Polysacc_deacetylase_ArnD"/>
</dbReference>
<proteinExistence type="predicted"/>
<evidence type="ECO:0000313" key="9">
    <source>
        <dbReference type="EMBL" id="KAA8631930.1"/>
    </source>
</evidence>
<keyword evidence="3" id="KW-0170">Cobalt</keyword>
<evidence type="ECO:0000256" key="2">
    <source>
        <dbReference type="ARBA" id="ARBA00023024"/>
    </source>
</evidence>
<keyword evidence="2" id="KW-0624">Polysaccharide degradation</keyword>
<evidence type="ECO:0000313" key="10">
    <source>
        <dbReference type="Proteomes" id="UP000433876"/>
    </source>
</evidence>
<dbReference type="VEuPathDB" id="FungiDB:SMAC_00460"/>